<protein>
    <submittedName>
        <fullName evidence="1">Uncharacterized protein</fullName>
    </submittedName>
</protein>
<sequence length="83" mass="9634">MSIILTMDVFEVLGKLQLKEVQIEKKIQSLIEANLDPFPMDRLQKGKVLLSLIREFKMHVDADDFIQAGMRLRDLELEGLHIK</sequence>
<keyword evidence="2" id="KW-1185">Reference proteome</keyword>
<organism evidence="1 2">
    <name type="scientific">Belliella kenyensis</name>
    <dbReference type="NCBI Taxonomy" id="1472724"/>
    <lineage>
        <taxon>Bacteria</taxon>
        <taxon>Pseudomonadati</taxon>
        <taxon>Bacteroidota</taxon>
        <taxon>Cytophagia</taxon>
        <taxon>Cytophagales</taxon>
        <taxon>Cyclobacteriaceae</taxon>
        <taxon>Belliella</taxon>
    </lineage>
</organism>
<dbReference type="Proteomes" id="UP001595766">
    <property type="component" value="Unassembled WGS sequence"/>
</dbReference>
<evidence type="ECO:0000313" key="1">
    <source>
        <dbReference type="EMBL" id="MFC3975060.1"/>
    </source>
</evidence>
<reference evidence="2" key="1">
    <citation type="journal article" date="2019" name="Int. J. Syst. Evol. Microbiol.">
        <title>The Global Catalogue of Microorganisms (GCM) 10K type strain sequencing project: providing services to taxonomists for standard genome sequencing and annotation.</title>
        <authorList>
            <consortium name="The Broad Institute Genomics Platform"/>
            <consortium name="The Broad Institute Genome Sequencing Center for Infectious Disease"/>
            <person name="Wu L."/>
            <person name="Ma J."/>
        </authorList>
    </citation>
    <scope>NUCLEOTIDE SEQUENCE [LARGE SCALE GENOMIC DNA]</scope>
    <source>
        <strain evidence="2">CECT 8551</strain>
    </source>
</reference>
<accession>A0ABV8EGN5</accession>
<proteinExistence type="predicted"/>
<gene>
    <name evidence="1" type="ORF">ACFOUP_01600</name>
</gene>
<comment type="caution">
    <text evidence="1">The sequence shown here is derived from an EMBL/GenBank/DDBJ whole genome shotgun (WGS) entry which is preliminary data.</text>
</comment>
<dbReference type="RefSeq" id="WP_241292546.1">
    <property type="nucleotide sequence ID" value="NZ_JAKZGR010000003.1"/>
</dbReference>
<name>A0ABV8EGN5_9BACT</name>
<evidence type="ECO:0000313" key="2">
    <source>
        <dbReference type="Proteomes" id="UP001595766"/>
    </source>
</evidence>
<dbReference type="EMBL" id="JBHSAV010000003">
    <property type="protein sequence ID" value="MFC3975060.1"/>
    <property type="molecule type" value="Genomic_DNA"/>
</dbReference>